<feature type="non-terminal residue" evidence="1">
    <location>
        <position position="104"/>
    </location>
</feature>
<proteinExistence type="predicted"/>
<organism evidence="1 2">
    <name type="scientific">Iphiclides podalirius</name>
    <name type="common">scarce swallowtail</name>
    <dbReference type="NCBI Taxonomy" id="110791"/>
    <lineage>
        <taxon>Eukaryota</taxon>
        <taxon>Metazoa</taxon>
        <taxon>Ecdysozoa</taxon>
        <taxon>Arthropoda</taxon>
        <taxon>Hexapoda</taxon>
        <taxon>Insecta</taxon>
        <taxon>Pterygota</taxon>
        <taxon>Neoptera</taxon>
        <taxon>Endopterygota</taxon>
        <taxon>Lepidoptera</taxon>
        <taxon>Glossata</taxon>
        <taxon>Ditrysia</taxon>
        <taxon>Papilionoidea</taxon>
        <taxon>Papilionidae</taxon>
        <taxon>Papilioninae</taxon>
        <taxon>Iphiclides</taxon>
    </lineage>
</organism>
<sequence length="104" mass="11619">MREVFCRQYRGSSGVRVSAFTLPTRYVRRGTEPPPPAARLVPTPAFYSFLPAKTVRTDRRGGRRTQRFLGRRDPISPDPAPVSFHAGGYKYFCVSSVSPDTAVI</sequence>
<name>A0ABN8IJS2_9NEOP</name>
<evidence type="ECO:0000313" key="1">
    <source>
        <dbReference type="EMBL" id="CAH2057341.1"/>
    </source>
</evidence>
<dbReference type="EMBL" id="OW152836">
    <property type="protein sequence ID" value="CAH2057341.1"/>
    <property type="molecule type" value="Genomic_DNA"/>
</dbReference>
<protein>
    <submittedName>
        <fullName evidence="1">Uncharacterized protein</fullName>
    </submittedName>
</protein>
<keyword evidence="2" id="KW-1185">Reference proteome</keyword>
<evidence type="ECO:0000313" key="2">
    <source>
        <dbReference type="Proteomes" id="UP000837857"/>
    </source>
</evidence>
<reference evidence="1" key="1">
    <citation type="submission" date="2022-03" db="EMBL/GenBank/DDBJ databases">
        <authorList>
            <person name="Martin H S."/>
        </authorList>
    </citation>
    <scope>NUCLEOTIDE SEQUENCE</scope>
</reference>
<gene>
    <name evidence="1" type="ORF">IPOD504_LOCUS10172</name>
</gene>
<accession>A0ABN8IJS2</accession>
<dbReference type="Proteomes" id="UP000837857">
    <property type="component" value="Chromosome 24"/>
</dbReference>